<keyword evidence="3" id="KW-0812">Transmembrane</keyword>
<organism evidence="6 7">
    <name type="scientific">[Clostridium] leptum</name>
    <dbReference type="NCBI Taxonomy" id="1535"/>
    <lineage>
        <taxon>Bacteria</taxon>
        <taxon>Bacillati</taxon>
        <taxon>Bacillota</taxon>
        <taxon>Clostridia</taxon>
        <taxon>Eubacteriales</taxon>
        <taxon>Oscillospiraceae</taxon>
        <taxon>Oscillospiraceae incertae sedis</taxon>
    </lineage>
</organism>
<accession>A0A412R8Q1</accession>
<evidence type="ECO:0000313" key="6">
    <source>
        <dbReference type="EMBL" id="RGQ40336.1"/>
    </source>
</evidence>
<evidence type="ECO:0000256" key="1">
    <source>
        <dbReference type="ARBA" id="ARBA00004651"/>
    </source>
</evidence>
<sequence length="123" mass="13683">MKVILQIGVVFGVCLIGEAAACFLPFPFPASVLSMILLFLLLCLKVLKIDHIRQKADFLLQNMAFFFIPAGVGILEQFEFVKDSMWQLLLICLVTTLLTFGVTAAAVRFGVWLQKKLTGKEDS</sequence>
<reference evidence="6 7" key="1">
    <citation type="submission" date="2018-08" db="EMBL/GenBank/DDBJ databases">
        <title>A genome reference for cultivated species of the human gut microbiota.</title>
        <authorList>
            <person name="Zou Y."/>
            <person name="Xue W."/>
            <person name="Luo G."/>
        </authorList>
    </citation>
    <scope>NUCLEOTIDE SEQUENCE [LARGE SCALE GENOMIC DNA]</scope>
    <source>
        <strain evidence="6 7">AF28-26</strain>
    </source>
</reference>
<dbReference type="EMBL" id="QRTC01000029">
    <property type="protein sequence ID" value="RGQ40336.1"/>
    <property type="molecule type" value="Genomic_DNA"/>
</dbReference>
<comment type="subcellular location">
    <subcellularLocation>
        <location evidence="1">Cell membrane</location>
        <topology evidence="1">Multi-pass membrane protein</topology>
    </subcellularLocation>
</comment>
<proteinExistence type="predicted"/>
<dbReference type="GO" id="GO:0005886">
    <property type="term" value="C:plasma membrane"/>
    <property type="evidence" value="ECO:0007669"/>
    <property type="project" value="UniProtKB-SubCell"/>
</dbReference>
<keyword evidence="2" id="KW-1003">Cell membrane</keyword>
<dbReference type="PANTHER" id="PTHR33931:SF2">
    <property type="entry name" value="HOLIN-LIKE PROTEIN CIDA"/>
    <property type="match status" value="1"/>
</dbReference>
<evidence type="ECO:0000256" key="2">
    <source>
        <dbReference type="ARBA" id="ARBA00022475"/>
    </source>
</evidence>
<keyword evidence="5" id="KW-0472">Membrane</keyword>
<name>A0A412R8Q1_9FIRM</name>
<dbReference type="AlphaFoldDB" id="A0A412R8Q1"/>
<keyword evidence="4" id="KW-1133">Transmembrane helix</keyword>
<evidence type="ECO:0000256" key="3">
    <source>
        <dbReference type="ARBA" id="ARBA00022692"/>
    </source>
</evidence>
<evidence type="ECO:0000313" key="7">
    <source>
        <dbReference type="Proteomes" id="UP000284751"/>
    </source>
</evidence>
<protein>
    <submittedName>
        <fullName evidence="6">CidA/LrgA family protein</fullName>
    </submittedName>
</protein>
<dbReference type="InterPro" id="IPR005538">
    <property type="entry name" value="LrgA/CidA"/>
</dbReference>
<evidence type="ECO:0000256" key="4">
    <source>
        <dbReference type="ARBA" id="ARBA00022989"/>
    </source>
</evidence>
<dbReference type="PANTHER" id="PTHR33931">
    <property type="entry name" value="HOLIN-LIKE PROTEIN CIDA-RELATED"/>
    <property type="match status" value="1"/>
</dbReference>
<comment type="caution">
    <text evidence="6">The sequence shown here is derived from an EMBL/GenBank/DDBJ whole genome shotgun (WGS) entry which is preliminary data.</text>
</comment>
<gene>
    <name evidence="6" type="ORF">DWY99_08165</name>
</gene>
<dbReference type="Proteomes" id="UP000284751">
    <property type="component" value="Unassembled WGS sequence"/>
</dbReference>
<dbReference type="Pfam" id="PF03788">
    <property type="entry name" value="LrgA"/>
    <property type="match status" value="1"/>
</dbReference>
<evidence type="ECO:0000256" key="5">
    <source>
        <dbReference type="ARBA" id="ARBA00023136"/>
    </source>
</evidence>